<evidence type="ECO:0000256" key="5">
    <source>
        <dbReference type="ARBA" id="ARBA00023274"/>
    </source>
</evidence>
<feature type="region of interest" description="Disordered" evidence="7">
    <location>
        <begin position="864"/>
        <end position="994"/>
    </location>
</feature>
<dbReference type="GO" id="GO:0005739">
    <property type="term" value="C:mitochondrion"/>
    <property type="evidence" value="ECO:0007669"/>
    <property type="project" value="UniProtKB-SubCell"/>
</dbReference>
<dbReference type="Pfam" id="PF10501">
    <property type="entry name" value="Ribosomal_L50"/>
    <property type="match status" value="1"/>
</dbReference>
<dbReference type="EMBL" id="CP019481">
    <property type="protein sequence ID" value="UQC91341.1"/>
    <property type="molecule type" value="Genomic_DNA"/>
</dbReference>
<comment type="similarity">
    <text evidence="2">Belongs to the mitochondrion-specific ribosomal protein mL50 family.</text>
</comment>
<evidence type="ECO:0000313" key="8">
    <source>
        <dbReference type="EMBL" id="UQC91341.1"/>
    </source>
</evidence>
<feature type="region of interest" description="Disordered" evidence="7">
    <location>
        <begin position="698"/>
        <end position="734"/>
    </location>
</feature>
<dbReference type="GO" id="GO:1990904">
    <property type="term" value="C:ribonucleoprotein complex"/>
    <property type="evidence" value="ECO:0007669"/>
    <property type="project" value="UniProtKB-KW"/>
</dbReference>
<gene>
    <name evidence="8" type="ORF">CLUP02_16875</name>
</gene>
<protein>
    <recommendedName>
        <fullName evidence="6">Large ribosomal subunit protein mL50</fullName>
    </recommendedName>
</protein>
<keyword evidence="4" id="KW-0496">Mitochondrion</keyword>
<evidence type="ECO:0000256" key="1">
    <source>
        <dbReference type="ARBA" id="ARBA00004173"/>
    </source>
</evidence>
<keyword evidence="3" id="KW-0689">Ribosomal protein</keyword>
<proteinExistence type="inferred from homology"/>
<evidence type="ECO:0000256" key="3">
    <source>
        <dbReference type="ARBA" id="ARBA00022980"/>
    </source>
</evidence>
<dbReference type="KEGG" id="clup:CLUP02_16875"/>
<feature type="compositionally biased region" description="Polar residues" evidence="7">
    <location>
        <begin position="964"/>
        <end position="985"/>
    </location>
</feature>
<dbReference type="RefSeq" id="XP_049152940.1">
    <property type="nucleotide sequence ID" value="XM_049295793.1"/>
</dbReference>
<evidence type="ECO:0000256" key="7">
    <source>
        <dbReference type="SAM" id="MobiDB-lite"/>
    </source>
</evidence>
<feature type="compositionally biased region" description="Basic and acidic residues" evidence="7">
    <location>
        <begin position="1100"/>
        <end position="1115"/>
    </location>
</feature>
<feature type="compositionally biased region" description="Basic residues" evidence="7">
    <location>
        <begin position="104"/>
        <end position="116"/>
    </location>
</feature>
<evidence type="ECO:0000256" key="6">
    <source>
        <dbReference type="ARBA" id="ARBA00035183"/>
    </source>
</evidence>
<dbReference type="GO" id="GO:0005840">
    <property type="term" value="C:ribosome"/>
    <property type="evidence" value="ECO:0007669"/>
    <property type="project" value="UniProtKB-KW"/>
</dbReference>
<organism evidence="8 9">
    <name type="scientific">Colletotrichum lupini</name>
    <dbReference type="NCBI Taxonomy" id="145971"/>
    <lineage>
        <taxon>Eukaryota</taxon>
        <taxon>Fungi</taxon>
        <taxon>Dikarya</taxon>
        <taxon>Ascomycota</taxon>
        <taxon>Pezizomycotina</taxon>
        <taxon>Sordariomycetes</taxon>
        <taxon>Hypocreomycetidae</taxon>
        <taxon>Glomerellales</taxon>
        <taxon>Glomerellaceae</taxon>
        <taxon>Colletotrichum</taxon>
        <taxon>Colletotrichum acutatum species complex</taxon>
    </lineage>
</organism>
<dbReference type="GeneID" id="73350803"/>
<sequence length="1138" mass="124620">MRRVPRLRQPSLLAASPIQCTCAAPATFPISATASRALSTTPAPPSRVRKFLWKGGDAPGPEDPYAAESSQALRQQRIAQELAEAEAELAAFEADSQQTQRAEQKRRQKPQSRLAHQIKNKRVWAPTEKEVEGGDYVPAKTIDGLEEIGGLEGWWEQEGRWGKESEYVGFASAGEVVTDADVCAARVRQAVVEALAVAGSSAEVQGRLTAAWARGDAEGFSRATALGLKTGEDGSVSLEGDAAAIEGVVAPLLEAQEAQTSEGAVEAAEAKALVEAWGEAWKSISLEDARFKFAVHKRVFQLTGHRVHDAKLAQINTVGDLIATVVKPPKPTKVAEAIAQQGALLDLPNVRVRDRRVTPIDKETEVGRWKVMEAELKKRGLPVTGHKHLAKPVQRAWIQGKAGDLYRYCTLCNIWNINDSCSDNIWILATLLSWKISSVIPRSSQVQVMLEFMLGRAIVNMRWQFLPSLYLSLWARLFTIDITVLHCSYADTCRANTYGQQTDGPRPGELCQNIILFALLASSPSQVSVLFHLPYLVTFHSSYNTFRHSDLRYSRQALIAQFLAVPLPEILSLASHYMRGWSPVIRLERWLHWARSQKLPVYSQYPEKSARIDKELKSVSWDFDSSAFPRLGDQECWKRMYSALRYPARNPNEHYYINALNAVDCEVSRILNNGSMHQTLVDLARKAGFDARKCCDPSLSKEQRKYEPPKGSRQMDNADAHTNDNLGALPSGQVGLQEPRNFAALSELLFQQEALKEKNEAAAAYTTPTSAVAPLTGNGGGSHRHASASSFEGPRTEPKALAKSATMDKHVGLQSSKQPLSVQESDVAGRLCSEGTIRDLTDQTVHPISSDADSKMKVNGFVIPKRQRGGSVQQEKAIAFARPESRSATSTASRGGPSGSQPPLSKQPPIQVPTHAQRTLEQQTRRESSGSLSVSLPQHGALARRPSGTKGCELSTPSTPPPQAFSSKIQQRGSLVVNAESQEQSAPLAEHKTAKQPVVVSTQENTTQGQNLTSALTKKLEATINQNLLEAIRGVYRSSPKLMEGKIRGWLDGPEYRSMGFAVLRDVESETTKMVRESLVAKMRAMEQIVKGSENPHQAESPRDTKRKADEKDAEGGDQSQQAAKRQRGDGGGSGCTA</sequence>
<keyword evidence="5" id="KW-0687">Ribonucleoprotein</keyword>
<dbReference type="Proteomes" id="UP000830671">
    <property type="component" value="Chromosome 9"/>
</dbReference>
<dbReference type="InterPro" id="IPR018305">
    <property type="entry name" value="Ribosomal_m50"/>
</dbReference>
<name>A0A9Q8WQ31_9PEZI</name>
<keyword evidence="9" id="KW-1185">Reference proteome</keyword>
<feature type="region of interest" description="Disordered" evidence="7">
    <location>
        <begin position="1089"/>
        <end position="1138"/>
    </location>
</feature>
<evidence type="ECO:0000256" key="4">
    <source>
        <dbReference type="ARBA" id="ARBA00023128"/>
    </source>
</evidence>
<evidence type="ECO:0000256" key="2">
    <source>
        <dbReference type="ARBA" id="ARBA00008860"/>
    </source>
</evidence>
<evidence type="ECO:0000313" key="9">
    <source>
        <dbReference type="Proteomes" id="UP000830671"/>
    </source>
</evidence>
<feature type="region of interest" description="Disordered" evidence="7">
    <location>
        <begin position="92"/>
        <end position="116"/>
    </location>
</feature>
<comment type="subcellular location">
    <subcellularLocation>
        <location evidence="1">Mitochondrion</location>
    </subcellularLocation>
</comment>
<feature type="compositionally biased region" description="Basic and acidic residues" evidence="7">
    <location>
        <begin position="698"/>
        <end position="710"/>
    </location>
</feature>
<reference evidence="8" key="1">
    <citation type="journal article" date="2021" name="Mol. Plant Microbe Interact.">
        <title>Complete Genome Sequence of the Plant-Pathogenic Fungus Colletotrichum lupini.</title>
        <authorList>
            <person name="Baroncelli R."/>
            <person name="Pensec F."/>
            <person name="Da Lio D."/>
            <person name="Boufleur T."/>
            <person name="Vicente I."/>
            <person name="Sarrocco S."/>
            <person name="Picot A."/>
            <person name="Baraldi E."/>
            <person name="Sukno S."/>
            <person name="Thon M."/>
            <person name="Le Floch G."/>
        </authorList>
    </citation>
    <scope>NUCLEOTIDE SEQUENCE</scope>
    <source>
        <strain evidence="8">IMI 504893</strain>
    </source>
</reference>
<dbReference type="AlphaFoldDB" id="A0A9Q8WQ31"/>
<feature type="compositionally biased region" description="Polar residues" evidence="7">
    <location>
        <begin position="886"/>
        <end position="904"/>
    </location>
</feature>
<feature type="region of interest" description="Disordered" evidence="7">
    <location>
        <begin position="36"/>
        <end position="68"/>
    </location>
</feature>
<accession>A0A9Q8WQ31</accession>